<reference evidence="2 3" key="1">
    <citation type="submission" date="2019-06" db="EMBL/GenBank/DDBJ databases">
        <title>Sequencing the genomes of 1000 actinobacteria strains.</title>
        <authorList>
            <person name="Klenk H.-P."/>
        </authorList>
    </citation>
    <scope>NUCLEOTIDE SEQUENCE [LARGE SCALE GENOMIC DNA]</scope>
    <source>
        <strain evidence="2 3">DSM 24617</strain>
    </source>
</reference>
<dbReference type="EMBL" id="VFOK01000001">
    <property type="protein sequence ID" value="TQL32577.1"/>
    <property type="molecule type" value="Genomic_DNA"/>
</dbReference>
<sequence length="256" mass="27169">MKVTVVGCAGSFAGPESPASCYLVQAEHEGRTWSVALDLGNGSLGALQRYVALDQLDAVVLSHLHPDHCADLTGFYVVRTYHPEGAMPPIPVHAPAGAAERLARMYAVDRPEDLGDRFDFRDLSDGSAFTVGPFTIKPFLVEHPVEAYGLRVEADGTVVAYTGDTDETPNLCPLMHGAALVLADAAFVDGRDDDKPGVHLSGSRAARAAVQAGGVQQLVLTHIPAWNDPEVCRKQAAEVWPGEVGLARAGQTYDLG</sequence>
<dbReference type="InterPro" id="IPR036866">
    <property type="entry name" value="RibonucZ/Hydroxyglut_hydro"/>
</dbReference>
<dbReference type="RefSeq" id="WP_142004653.1">
    <property type="nucleotide sequence ID" value="NZ_CAJTBP010000001.1"/>
</dbReference>
<comment type="caution">
    <text evidence="2">The sequence shown here is derived from an EMBL/GenBank/DDBJ whole genome shotgun (WGS) entry which is preliminary data.</text>
</comment>
<proteinExistence type="predicted"/>
<dbReference type="OrthoDB" id="9800940at2"/>
<dbReference type="InterPro" id="IPR001279">
    <property type="entry name" value="Metallo-B-lactamas"/>
</dbReference>
<dbReference type="AlphaFoldDB" id="A0A542X9R2"/>
<dbReference type="Pfam" id="PF12706">
    <property type="entry name" value="Lactamase_B_2"/>
    <property type="match status" value="1"/>
</dbReference>
<feature type="domain" description="Metallo-beta-lactamase" evidence="1">
    <location>
        <begin position="18"/>
        <end position="202"/>
    </location>
</feature>
<dbReference type="SUPFAM" id="SSF56281">
    <property type="entry name" value="Metallo-hydrolase/oxidoreductase"/>
    <property type="match status" value="1"/>
</dbReference>
<dbReference type="SMART" id="SM00849">
    <property type="entry name" value="Lactamase_B"/>
    <property type="match status" value="1"/>
</dbReference>
<evidence type="ECO:0000313" key="3">
    <source>
        <dbReference type="Proteomes" id="UP000318336"/>
    </source>
</evidence>
<keyword evidence="3" id="KW-1185">Reference proteome</keyword>
<dbReference type="Gene3D" id="3.60.15.10">
    <property type="entry name" value="Ribonuclease Z/Hydroxyacylglutathione hydrolase-like"/>
    <property type="match status" value="1"/>
</dbReference>
<evidence type="ECO:0000313" key="2">
    <source>
        <dbReference type="EMBL" id="TQL32577.1"/>
    </source>
</evidence>
<dbReference type="CDD" id="cd07716">
    <property type="entry name" value="RNaseZ_short-form-like_MBL-fold"/>
    <property type="match status" value="1"/>
</dbReference>
<organism evidence="2 3">
    <name type="scientific">Barrientosiimonas humi</name>
    <dbReference type="NCBI Taxonomy" id="999931"/>
    <lineage>
        <taxon>Bacteria</taxon>
        <taxon>Bacillati</taxon>
        <taxon>Actinomycetota</taxon>
        <taxon>Actinomycetes</taxon>
        <taxon>Micrococcales</taxon>
        <taxon>Dermacoccaceae</taxon>
        <taxon>Barrientosiimonas</taxon>
    </lineage>
</organism>
<dbReference type="PANTHER" id="PTHR46018:SF4">
    <property type="entry name" value="METALLO-HYDROLASE YHFI-RELATED"/>
    <property type="match status" value="1"/>
</dbReference>
<dbReference type="PANTHER" id="PTHR46018">
    <property type="entry name" value="ZINC PHOSPHODIESTERASE ELAC PROTEIN 1"/>
    <property type="match status" value="1"/>
</dbReference>
<dbReference type="GO" id="GO:0042781">
    <property type="term" value="F:3'-tRNA processing endoribonuclease activity"/>
    <property type="evidence" value="ECO:0007669"/>
    <property type="project" value="TreeGrafter"/>
</dbReference>
<protein>
    <submittedName>
        <fullName evidence="2">Ribonuclease BN (tRNA processing enzyme)</fullName>
    </submittedName>
</protein>
<evidence type="ECO:0000259" key="1">
    <source>
        <dbReference type="SMART" id="SM00849"/>
    </source>
</evidence>
<gene>
    <name evidence="2" type="ORF">FB554_0703</name>
</gene>
<accession>A0A542X9R2</accession>
<dbReference type="Proteomes" id="UP000318336">
    <property type="component" value="Unassembled WGS sequence"/>
</dbReference>
<name>A0A542X9R2_9MICO</name>